<name>A0A2A6CJX5_PRIPA</name>
<organism evidence="1 2">
    <name type="scientific">Pristionchus pacificus</name>
    <name type="common">Parasitic nematode worm</name>
    <dbReference type="NCBI Taxonomy" id="54126"/>
    <lineage>
        <taxon>Eukaryota</taxon>
        <taxon>Metazoa</taxon>
        <taxon>Ecdysozoa</taxon>
        <taxon>Nematoda</taxon>
        <taxon>Chromadorea</taxon>
        <taxon>Rhabditida</taxon>
        <taxon>Rhabditina</taxon>
        <taxon>Diplogasteromorpha</taxon>
        <taxon>Diplogasteroidea</taxon>
        <taxon>Neodiplogasteridae</taxon>
        <taxon>Pristionchus</taxon>
    </lineage>
</organism>
<evidence type="ECO:0000313" key="1">
    <source>
        <dbReference type="EnsemblMetazoa" id="PPA41573.1"/>
    </source>
</evidence>
<dbReference type="Proteomes" id="UP000005239">
    <property type="component" value="Unassembled WGS sequence"/>
</dbReference>
<proteinExistence type="predicted"/>
<dbReference type="AlphaFoldDB" id="A0A2A6CJX5"/>
<evidence type="ECO:0000313" key="2">
    <source>
        <dbReference type="Proteomes" id="UP000005239"/>
    </source>
</evidence>
<gene>
    <name evidence="1" type="primary">WBGene00279942</name>
</gene>
<dbReference type="InterPro" id="IPR052860">
    <property type="entry name" value="NRL-GPCR1"/>
</dbReference>
<dbReference type="EnsemblMetazoa" id="PPA41573.1">
    <property type="protein sequence ID" value="PPA41573.1"/>
    <property type="gene ID" value="WBGene00279942"/>
</dbReference>
<accession>A0A8R1UVE4</accession>
<reference evidence="2" key="1">
    <citation type="journal article" date="2008" name="Nat. Genet.">
        <title>The Pristionchus pacificus genome provides a unique perspective on nematode lifestyle and parasitism.</title>
        <authorList>
            <person name="Dieterich C."/>
            <person name="Clifton S.W."/>
            <person name="Schuster L.N."/>
            <person name="Chinwalla A."/>
            <person name="Delehaunty K."/>
            <person name="Dinkelacker I."/>
            <person name="Fulton L."/>
            <person name="Fulton R."/>
            <person name="Godfrey J."/>
            <person name="Minx P."/>
            <person name="Mitreva M."/>
            <person name="Roeseler W."/>
            <person name="Tian H."/>
            <person name="Witte H."/>
            <person name="Yang S.P."/>
            <person name="Wilson R.K."/>
            <person name="Sommer R.J."/>
        </authorList>
    </citation>
    <scope>NUCLEOTIDE SEQUENCE [LARGE SCALE GENOMIC DNA]</scope>
    <source>
        <strain evidence="2">PS312</strain>
    </source>
</reference>
<sequence>MNGNVKLAVYFDSSLTSDYQPLFEIIHGTEADCLSSLVNSANSFHHYDCMESCTIAQKCEPLHERQGPSTLVAFVVGMICIEICALHTAFSLTFPIDDFFRFFSTIFACELLYLIIFPFLSDSVVVGIWRYSLRQLSVALIRVAPKSRQYHLSRIYQLRENVALMTMLIRIVLPCSLLCFPTIVYLLLPPQYKFERLLSIAFHDWWIAVVRSTVLLFLPFIDDRFRKASIRIFQRYVTQSQPENANAYFDWPDRDLR</sequence>
<keyword evidence="2" id="KW-1185">Reference proteome</keyword>
<reference evidence="1" key="2">
    <citation type="submission" date="2022-06" db="UniProtKB">
        <authorList>
            <consortium name="EnsemblMetazoa"/>
        </authorList>
    </citation>
    <scope>IDENTIFICATION</scope>
    <source>
        <strain evidence="1">PS312</strain>
    </source>
</reference>
<protein>
    <submittedName>
        <fullName evidence="1">Uncharacterized protein</fullName>
    </submittedName>
</protein>
<accession>A0A2A6CJX5</accession>
<dbReference type="PANTHER" id="PTHR47521">
    <property type="entry name" value="SERPENTINE RECEPTOR, CLASS E (EPSILON)-RELATED"/>
    <property type="match status" value="1"/>
</dbReference>
<dbReference type="PANTHER" id="PTHR47521:SF7">
    <property type="entry name" value="SERPENTINE RECEPTOR CLASS EPSILON-6"/>
    <property type="match status" value="1"/>
</dbReference>